<evidence type="ECO:0000313" key="2">
    <source>
        <dbReference type="Proteomes" id="UP000828390"/>
    </source>
</evidence>
<gene>
    <name evidence="1" type="ORF">DPMN_148747</name>
</gene>
<accession>A0A9D4J452</accession>
<proteinExistence type="predicted"/>
<evidence type="ECO:0000313" key="1">
    <source>
        <dbReference type="EMBL" id="KAH3795199.1"/>
    </source>
</evidence>
<keyword evidence="2" id="KW-1185">Reference proteome</keyword>
<dbReference type="Proteomes" id="UP000828390">
    <property type="component" value="Unassembled WGS sequence"/>
</dbReference>
<name>A0A9D4J452_DREPO</name>
<reference evidence="1" key="1">
    <citation type="journal article" date="2019" name="bioRxiv">
        <title>The Genome of the Zebra Mussel, Dreissena polymorpha: A Resource for Invasive Species Research.</title>
        <authorList>
            <person name="McCartney M.A."/>
            <person name="Auch B."/>
            <person name="Kono T."/>
            <person name="Mallez S."/>
            <person name="Zhang Y."/>
            <person name="Obille A."/>
            <person name="Becker A."/>
            <person name="Abrahante J.E."/>
            <person name="Garbe J."/>
            <person name="Badalamenti J.P."/>
            <person name="Herman A."/>
            <person name="Mangelson H."/>
            <person name="Liachko I."/>
            <person name="Sullivan S."/>
            <person name="Sone E.D."/>
            <person name="Koren S."/>
            <person name="Silverstein K.A.T."/>
            <person name="Beckman K.B."/>
            <person name="Gohl D.M."/>
        </authorList>
    </citation>
    <scope>NUCLEOTIDE SEQUENCE</scope>
    <source>
        <strain evidence="1">Duluth1</strain>
        <tissue evidence="1">Whole animal</tissue>
    </source>
</reference>
<sequence>MNTCDLCEHIYYDQLAHVLCECEVSSSLRHSYFDQIDTALGNDVKHQLESMDSIDMSLRMLGAPIEPILGVRENNVFLKLSYIFIVKCIRYCL</sequence>
<dbReference type="AlphaFoldDB" id="A0A9D4J452"/>
<dbReference type="EMBL" id="JAIWYP010000007">
    <property type="protein sequence ID" value="KAH3795199.1"/>
    <property type="molecule type" value="Genomic_DNA"/>
</dbReference>
<protein>
    <submittedName>
        <fullName evidence="1">Uncharacterized protein</fullName>
    </submittedName>
</protein>
<comment type="caution">
    <text evidence="1">The sequence shown here is derived from an EMBL/GenBank/DDBJ whole genome shotgun (WGS) entry which is preliminary data.</text>
</comment>
<reference evidence="1" key="2">
    <citation type="submission" date="2020-11" db="EMBL/GenBank/DDBJ databases">
        <authorList>
            <person name="McCartney M.A."/>
            <person name="Auch B."/>
            <person name="Kono T."/>
            <person name="Mallez S."/>
            <person name="Becker A."/>
            <person name="Gohl D.M."/>
            <person name="Silverstein K.A.T."/>
            <person name="Koren S."/>
            <person name="Bechman K.B."/>
            <person name="Herman A."/>
            <person name="Abrahante J.E."/>
            <person name="Garbe J."/>
        </authorList>
    </citation>
    <scope>NUCLEOTIDE SEQUENCE</scope>
    <source>
        <strain evidence="1">Duluth1</strain>
        <tissue evidence="1">Whole animal</tissue>
    </source>
</reference>
<organism evidence="1 2">
    <name type="scientific">Dreissena polymorpha</name>
    <name type="common">Zebra mussel</name>
    <name type="synonym">Mytilus polymorpha</name>
    <dbReference type="NCBI Taxonomy" id="45954"/>
    <lineage>
        <taxon>Eukaryota</taxon>
        <taxon>Metazoa</taxon>
        <taxon>Spiralia</taxon>
        <taxon>Lophotrochozoa</taxon>
        <taxon>Mollusca</taxon>
        <taxon>Bivalvia</taxon>
        <taxon>Autobranchia</taxon>
        <taxon>Heteroconchia</taxon>
        <taxon>Euheterodonta</taxon>
        <taxon>Imparidentia</taxon>
        <taxon>Neoheterodontei</taxon>
        <taxon>Myida</taxon>
        <taxon>Dreissenoidea</taxon>
        <taxon>Dreissenidae</taxon>
        <taxon>Dreissena</taxon>
    </lineage>
</organism>